<dbReference type="SMART" id="SM00327">
    <property type="entry name" value="VWA"/>
    <property type="match status" value="1"/>
</dbReference>
<reference evidence="4" key="1">
    <citation type="submission" date="2025-08" db="UniProtKB">
        <authorList>
            <consortium name="RefSeq"/>
        </authorList>
    </citation>
    <scope>IDENTIFICATION</scope>
</reference>
<organism evidence="3 4">
    <name type="scientific">Chanos chanos</name>
    <name type="common">Milkfish</name>
    <name type="synonym">Mugil chanos</name>
    <dbReference type="NCBI Taxonomy" id="29144"/>
    <lineage>
        <taxon>Eukaryota</taxon>
        <taxon>Metazoa</taxon>
        <taxon>Chordata</taxon>
        <taxon>Craniata</taxon>
        <taxon>Vertebrata</taxon>
        <taxon>Euteleostomi</taxon>
        <taxon>Actinopterygii</taxon>
        <taxon>Neopterygii</taxon>
        <taxon>Teleostei</taxon>
        <taxon>Ostariophysi</taxon>
        <taxon>Gonorynchiformes</taxon>
        <taxon>Chanidae</taxon>
        <taxon>Chanos</taxon>
    </lineage>
</organism>
<feature type="compositionally biased region" description="Polar residues" evidence="1">
    <location>
        <begin position="662"/>
        <end position="675"/>
    </location>
</feature>
<evidence type="ECO:0000313" key="3">
    <source>
        <dbReference type="Proteomes" id="UP000504632"/>
    </source>
</evidence>
<feature type="domain" description="VWFA" evidence="2">
    <location>
        <begin position="889"/>
        <end position="1087"/>
    </location>
</feature>
<accession>A0A6J2WPN1</accession>
<keyword evidence="3" id="KW-1185">Reference proteome</keyword>
<dbReference type="Proteomes" id="UP000504632">
    <property type="component" value="Chromosome 13"/>
</dbReference>
<feature type="region of interest" description="Disordered" evidence="1">
    <location>
        <begin position="655"/>
        <end position="685"/>
    </location>
</feature>
<feature type="region of interest" description="Disordered" evidence="1">
    <location>
        <begin position="701"/>
        <end position="724"/>
    </location>
</feature>
<dbReference type="InParanoid" id="A0A6J2WPN1"/>
<evidence type="ECO:0000259" key="2">
    <source>
        <dbReference type="PROSITE" id="PS50234"/>
    </source>
</evidence>
<name>A0A6J2WPN1_CHACN</name>
<dbReference type="PANTHER" id="PTHR46478">
    <property type="entry name" value="VON WILLEBRAND FACTOR A DOMAIN-CONTAINING PROTEIN 3A"/>
    <property type="match status" value="1"/>
</dbReference>
<dbReference type="SUPFAM" id="SSF53300">
    <property type="entry name" value="vWA-like"/>
    <property type="match status" value="1"/>
</dbReference>
<dbReference type="Pfam" id="PF13768">
    <property type="entry name" value="VWA_3"/>
    <property type="match status" value="3"/>
</dbReference>
<dbReference type="OrthoDB" id="299997at2759"/>
<dbReference type="RefSeq" id="XP_030645527.1">
    <property type="nucleotide sequence ID" value="XM_030789667.1"/>
</dbReference>
<proteinExistence type="predicted"/>
<dbReference type="InterPro" id="IPR002035">
    <property type="entry name" value="VWF_A"/>
</dbReference>
<dbReference type="PROSITE" id="PS50234">
    <property type="entry name" value="VWFA"/>
    <property type="match status" value="1"/>
</dbReference>
<dbReference type="CTD" id="146177"/>
<dbReference type="CDD" id="cd00198">
    <property type="entry name" value="vWFA"/>
    <property type="match status" value="1"/>
</dbReference>
<evidence type="ECO:0000313" key="4">
    <source>
        <dbReference type="RefSeq" id="XP_030645527.1"/>
    </source>
</evidence>
<protein>
    <submittedName>
        <fullName evidence="4">von Willebrand factor A domain-containing protein 3A</fullName>
    </submittedName>
</protein>
<dbReference type="Gene3D" id="3.40.50.410">
    <property type="entry name" value="von Willebrand factor, type A domain"/>
    <property type="match status" value="1"/>
</dbReference>
<dbReference type="InterPro" id="IPR036465">
    <property type="entry name" value="vWFA_dom_sf"/>
</dbReference>
<dbReference type="AlphaFoldDB" id="A0A6J2WPN1"/>
<dbReference type="GeneID" id="115825984"/>
<feature type="compositionally biased region" description="Polar residues" evidence="1">
    <location>
        <begin position="702"/>
        <end position="716"/>
    </location>
</feature>
<gene>
    <name evidence="4" type="primary">vwa3a</name>
</gene>
<dbReference type="PANTHER" id="PTHR46478:SF1">
    <property type="entry name" value="VON WILLEBRAND FACTOR A DOMAIN-CONTAINING PROTEIN 3A"/>
    <property type="match status" value="1"/>
</dbReference>
<evidence type="ECO:0000256" key="1">
    <source>
        <dbReference type="SAM" id="MobiDB-lite"/>
    </source>
</evidence>
<sequence length="1106" mass="124895">MPGERNERTELKSSADWLETHSLHHCGLTLSHLLSLCSHSQQAGGCDRSSRQLWISATALQDFELQLYRAIEMYHSRIQWLSQDSMRVFGVVKGSKLGVLIDTSDVSSSSDRLPDLQHNLLRLIEEQLCAKEQLYLMSFNTEVNSLRHEPRDVNAVRLQEAREWVLKLDAAGGCNLLEAVKRALTHTQLNSLLIILNSCPAQHTDVVCDYLSQCMLGRDLAVHSVAYNSSRAETIHTVKRLASATGGQYHLFSAALGVVEGSTDLDLLWGEIKAAREVLCNVEKMQQCLTKDPMLTLSGEVLTDLERLQLCDSGLIPHTHAAPLNIQPAEPLPTTSSDWLETHGLSAQRLDLYQLLAPNAYSPLKEFVPILGKTVSSTVHERAMDQCEWHDRTVKNVHVNLPLLYNYQRQLGHAMAMLERRILWLSSTNSRQIWGSVCEQRVNILVEMSSLNVHYRPYIQHFLRLLLQEQLANTQYFNVILFGSDIVQWKEQAVPSEPENLQAVWQWMRCREFEGGRDTLKALRFVLGGPPEEEESSLSGGIYLLTSGVPEEEMAVAAEYISERCSVRRQKLHVCLFTGEDMPSCPLPCYATPADNATALHQLAHAGNGRFHWVSTTGIIESDDIRILIDEMEKAVNYWEKASLLVDSLTQRCRGSAPEESLSPTESVLALSTQSRGRRERLPPPRHTTLTQARLLLKEKSQSPQAAKTWRPNSAKANIPPARPVHGWGPVDSVSLSKQRGVKVSQSVFYMEDGQLGMVFKTYSKPKSVWKLITPLKLPKTEEICSTKRWLKRFGINKLKLDLHKLVSGPECTHQKTLVPAIRKTVSAQYCCIFPSVQLNGRVCHLRLSCGELRQYLTETDRLLRRYCQRMQWLLKGSRCVFGTVLEKAVCILLDISGSMAPCLPQLKRDLGSLIWEQLHKQRVRFSLVAFSGEIRVWRFTLTEASDEECRDAVQWLEQLTTHGATSTVEALQTACGFADSLGVYMISDGRPESSCSLVLRETERLTAEKHITIHTVSVNDQDSTANEFLQNLAHMTGGRFHCTPAEADARAANKVLADGFREGEEPELPEFQSDDLRRLKEEIDKLRLFQQQAKVFRLMFFYISL</sequence>